<dbReference type="Proteomes" id="UP000547879">
    <property type="component" value="Unassembled WGS sequence"/>
</dbReference>
<dbReference type="AlphaFoldDB" id="A0A7W9YAQ8"/>
<feature type="compositionally biased region" description="Basic and acidic residues" evidence="1">
    <location>
        <begin position="75"/>
        <end position="95"/>
    </location>
</feature>
<evidence type="ECO:0000256" key="1">
    <source>
        <dbReference type="SAM" id="MobiDB-lite"/>
    </source>
</evidence>
<evidence type="ECO:0000313" key="3">
    <source>
        <dbReference type="Proteomes" id="UP000547879"/>
    </source>
</evidence>
<accession>A0A7W9YAQ8</accession>
<feature type="compositionally biased region" description="Polar residues" evidence="1">
    <location>
        <begin position="55"/>
        <end position="74"/>
    </location>
</feature>
<organism evidence="2 3">
    <name type="scientific">Rhizobium wenxiniae</name>
    <dbReference type="NCBI Taxonomy" id="1737357"/>
    <lineage>
        <taxon>Bacteria</taxon>
        <taxon>Pseudomonadati</taxon>
        <taxon>Pseudomonadota</taxon>
        <taxon>Alphaproteobacteria</taxon>
        <taxon>Hyphomicrobiales</taxon>
        <taxon>Rhizobiaceae</taxon>
        <taxon>Rhizobium/Agrobacterium group</taxon>
        <taxon>Rhizobium</taxon>
    </lineage>
</organism>
<evidence type="ECO:0000313" key="2">
    <source>
        <dbReference type="EMBL" id="MBB6165149.1"/>
    </source>
</evidence>
<protein>
    <submittedName>
        <fullName evidence="2">Uncharacterized protein</fullName>
    </submittedName>
</protein>
<feature type="region of interest" description="Disordered" evidence="1">
    <location>
        <begin position="50"/>
        <end position="108"/>
    </location>
</feature>
<dbReference type="EMBL" id="JACHEG010000008">
    <property type="protein sequence ID" value="MBB6165149.1"/>
    <property type="molecule type" value="Genomic_DNA"/>
</dbReference>
<sequence length="108" mass="11946">MSSRKVQKIMPISATASPRRVEIDQTNSIFSDPDGRWVAKRQDAINEGFEERMRSVSNQQGGSKTASCGGTQDGSSHEVSGRLSGESERIGRREWNNNTPFGEHVGFF</sequence>
<reference evidence="2 3" key="1">
    <citation type="submission" date="2020-08" db="EMBL/GenBank/DDBJ databases">
        <title>Genomic Encyclopedia of Type Strains, Phase IV (KMG-IV): sequencing the most valuable type-strain genomes for metagenomic binning, comparative biology and taxonomic classification.</title>
        <authorList>
            <person name="Goeker M."/>
        </authorList>
    </citation>
    <scope>NUCLEOTIDE SEQUENCE [LARGE SCALE GENOMIC DNA]</scope>
    <source>
        <strain evidence="2 3">DSM 100734</strain>
    </source>
</reference>
<keyword evidence="3" id="KW-1185">Reference proteome</keyword>
<gene>
    <name evidence="2" type="ORF">HNQ72_004995</name>
</gene>
<name>A0A7W9YAQ8_9HYPH</name>
<comment type="caution">
    <text evidence="2">The sequence shown here is derived from an EMBL/GenBank/DDBJ whole genome shotgun (WGS) entry which is preliminary data.</text>
</comment>
<proteinExistence type="predicted"/>
<dbReference type="RefSeq" id="WP_244654535.1">
    <property type="nucleotide sequence ID" value="NZ_BMHW01000009.1"/>
</dbReference>